<evidence type="ECO:0000259" key="6">
    <source>
        <dbReference type="Pfam" id="PF00082"/>
    </source>
</evidence>
<evidence type="ECO:0000256" key="5">
    <source>
        <dbReference type="PROSITE-ProRule" id="PRU01240"/>
    </source>
</evidence>
<dbReference type="Pfam" id="PF00082">
    <property type="entry name" value="Peptidase_S8"/>
    <property type="match status" value="1"/>
</dbReference>
<organism evidence="7 8">
    <name type="scientific">Chrysochromulina tobinii</name>
    <dbReference type="NCBI Taxonomy" id="1460289"/>
    <lineage>
        <taxon>Eukaryota</taxon>
        <taxon>Haptista</taxon>
        <taxon>Haptophyta</taxon>
        <taxon>Prymnesiophyceae</taxon>
        <taxon>Prymnesiales</taxon>
        <taxon>Chrysochromulinaceae</taxon>
        <taxon>Chrysochromulina</taxon>
    </lineage>
</organism>
<dbReference type="InterPro" id="IPR015500">
    <property type="entry name" value="Peptidase_S8_subtilisin-rel"/>
</dbReference>
<keyword evidence="4 5" id="KW-0720">Serine protease</keyword>
<evidence type="ECO:0000256" key="3">
    <source>
        <dbReference type="ARBA" id="ARBA00022801"/>
    </source>
</evidence>
<comment type="similarity">
    <text evidence="1 5">Belongs to the peptidase S8 family.</text>
</comment>
<feature type="active site" description="Charge relay system" evidence="5">
    <location>
        <position position="289"/>
    </location>
</feature>
<gene>
    <name evidence="7" type="ORF">Ctob_007646</name>
</gene>
<feature type="domain" description="Peptidase S8/S53" evidence="6">
    <location>
        <begin position="282"/>
        <end position="565"/>
    </location>
</feature>
<accession>A0A0M0JVC4</accession>
<keyword evidence="8" id="KW-1185">Reference proteome</keyword>
<evidence type="ECO:0000256" key="4">
    <source>
        <dbReference type="ARBA" id="ARBA00022825"/>
    </source>
</evidence>
<keyword evidence="2 5" id="KW-0645">Protease</keyword>
<dbReference type="InterPro" id="IPR000209">
    <property type="entry name" value="Peptidase_S8/S53_dom"/>
</dbReference>
<dbReference type="InterPro" id="IPR036852">
    <property type="entry name" value="Peptidase_S8/S53_dom_sf"/>
</dbReference>
<dbReference type="InterPro" id="IPR034193">
    <property type="entry name" value="PCSK9_ProteinaseK-like"/>
</dbReference>
<evidence type="ECO:0000256" key="1">
    <source>
        <dbReference type="ARBA" id="ARBA00011073"/>
    </source>
</evidence>
<reference evidence="8" key="1">
    <citation type="journal article" date="2015" name="PLoS Genet.">
        <title>Genome Sequence and Transcriptome Analyses of Chrysochromulina tobin: Metabolic Tools for Enhanced Algal Fitness in the Prominent Order Prymnesiales (Haptophyceae).</title>
        <authorList>
            <person name="Hovde B.T."/>
            <person name="Deodato C.R."/>
            <person name="Hunsperger H.M."/>
            <person name="Ryken S.A."/>
            <person name="Yost W."/>
            <person name="Jha R.K."/>
            <person name="Patterson J."/>
            <person name="Monnat R.J. Jr."/>
            <person name="Barlow S.B."/>
            <person name="Starkenburg S.R."/>
            <person name="Cattolico R.A."/>
        </authorList>
    </citation>
    <scope>NUCLEOTIDE SEQUENCE</scope>
    <source>
        <strain evidence="8">CCMP291</strain>
    </source>
</reference>
<dbReference type="GO" id="GO:0004252">
    <property type="term" value="F:serine-type endopeptidase activity"/>
    <property type="evidence" value="ECO:0007669"/>
    <property type="project" value="UniProtKB-UniRule"/>
</dbReference>
<dbReference type="OrthoDB" id="206201at2759"/>
<dbReference type="GO" id="GO:0005615">
    <property type="term" value="C:extracellular space"/>
    <property type="evidence" value="ECO:0007669"/>
    <property type="project" value="TreeGrafter"/>
</dbReference>
<dbReference type="PANTHER" id="PTHR43806">
    <property type="entry name" value="PEPTIDASE S8"/>
    <property type="match status" value="1"/>
</dbReference>
<protein>
    <submittedName>
        <fullName evidence="7">Extracellular serine proteinase</fullName>
    </submittedName>
</protein>
<dbReference type="EMBL" id="JWZX01002298">
    <property type="protein sequence ID" value="KOO30078.1"/>
    <property type="molecule type" value="Genomic_DNA"/>
</dbReference>
<feature type="active site" description="Charge relay system" evidence="5">
    <location>
        <position position="532"/>
    </location>
</feature>
<dbReference type="GO" id="GO:0006508">
    <property type="term" value="P:proteolysis"/>
    <property type="evidence" value="ECO:0007669"/>
    <property type="project" value="UniProtKB-KW"/>
</dbReference>
<name>A0A0M0JVC4_9EUKA</name>
<dbReference type="PROSITE" id="PS51892">
    <property type="entry name" value="SUBTILASE"/>
    <property type="match status" value="1"/>
</dbReference>
<dbReference type="PROSITE" id="PS00138">
    <property type="entry name" value="SUBTILASE_SER"/>
    <property type="match status" value="1"/>
</dbReference>
<dbReference type="CDD" id="cd04077">
    <property type="entry name" value="Peptidases_S8_PCSK9_ProteinaseK_like"/>
    <property type="match status" value="1"/>
</dbReference>
<dbReference type="SUPFAM" id="SSF52743">
    <property type="entry name" value="Subtilisin-like"/>
    <property type="match status" value="1"/>
</dbReference>
<dbReference type="PANTHER" id="PTHR43806:SF11">
    <property type="entry name" value="CEREVISIN-RELATED"/>
    <property type="match status" value="1"/>
</dbReference>
<keyword evidence="3 5" id="KW-0378">Hydrolase</keyword>
<dbReference type="InterPro" id="IPR023828">
    <property type="entry name" value="Peptidase_S8_Ser-AS"/>
</dbReference>
<proteinExistence type="inferred from homology"/>
<dbReference type="AlphaFoldDB" id="A0A0M0JVC4"/>
<sequence length="726" mass="77832">MFHSMGTSAEKRAKATELLTGYLDSQASCEHGEEGLLINVHPTTTARLFRESLVKRAPSHPSSRFRHANKEQEWTHVKTVHSIHSTMLKAALTHEHTMVVEANCVSVDMSTPLFDGRYTRARSNCEYTIESTQSLGEFGMTRVFLAIVTMRLPGGLNAGACDGVTDKLKPVNATIFMSTERVGVIELPVLDEDGSMSVSIGRYVIDPHGLQDTIEWDEDKRLIWSKLGQAYEKTSSIEDAEVGILKRNADAWLHWNWGLDRIDTWQIDLNNEYRFGYATGEGTTLFNLDTGVAVYHDDFGRALGRARGGYSAGCADGTELTCLDKWIYPGTVDDGVMARNRTTFKGCSEHGTHTSSTAVGTKYGVSSGAKLVAVQVLSCDGVGSDATILAGLDWSINHALAQRPWRPSVASLSLGGPRGQSIAYNDAVKSISAMGMLIVVAAGNDAGDSCAESPADIAEAVTVGASTLIQPDVEDGKLLQLAAGEAPPLYDVQAEYSDMGSCVDLFAPGSQILAAVPTYGSTHIAGILSGTSMATPFVAGIALQILGLFPSFRPDDVTRALLCLAVDDALRTVDPHTPNRLAQGGAQMTEEPMYSLLANQQEFPDVWHYDMGPASTSRLSAEECYRGPPRFPTMASINASAPIALSAENPSNATFDTALPAMSVHFPELGQATHSGREGSLLEPEPMHFPELGRELGSGGEGLFTGETEPIFGLAIAETALQPTHD</sequence>
<evidence type="ECO:0000313" key="7">
    <source>
        <dbReference type="EMBL" id="KOO30078.1"/>
    </source>
</evidence>
<evidence type="ECO:0000256" key="2">
    <source>
        <dbReference type="ARBA" id="ARBA00022670"/>
    </source>
</evidence>
<dbReference type="PRINTS" id="PR00723">
    <property type="entry name" value="SUBTILISIN"/>
</dbReference>
<evidence type="ECO:0000313" key="8">
    <source>
        <dbReference type="Proteomes" id="UP000037460"/>
    </source>
</evidence>
<dbReference type="InterPro" id="IPR050131">
    <property type="entry name" value="Peptidase_S8_subtilisin-like"/>
</dbReference>
<dbReference type="Proteomes" id="UP000037460">
    <property type="component" value="Unassembled WGS sequence"/>
</dbReference>
<feature type="active site" description="Charge relay system" evidence="5">
    <location>
        <position position="350"/>
    </location>
</feature>
<dbReference type="Gene3D" id="3.40.50.200">
    <property type="entry name" value="Peptidase S8/S53 domain"/>
    <property type="match status" value="1"/>
</dbReference>
<comment type="caution">
    <text evidence="7">The sequence shown here is derived from an EMBL/GenBank/DDBJ whole genome shotgun (WGS) entry which is preliminary data.</text>
</comment>